<evidence type="ECO:0000256" key="1">
    <source>
        <dbReference type="SAM" id="Phobius"/>
    </source>
</evidence>
<dbReference type="GO" id="GO:0009103">
    <property type="term" value="P:lipopolysaccharide biosynthetic process"/>
    <property type="evidence" value="ECO:0007669"/>
    <property type="project" value="TreeGrafter"/>
</dbReference>
<proteinExistence type="predicted"/>
<feature type="transmembrane region" description="Helical" evidence="1">
    <location>
        <begin position="160"/>
        <end position="180"/>
    </location>
</feature>
<dbReference type="GO" id="GO:0016747">
    <property type="term" value="F:acyltransferase activity, transferring groups other than amino-acyl groups"/>
    <property type="evidence" value="ECO:0007669"/>
    <property type="project" value="InterPro"/>
</dbReference>
<dbReference type="OrthoDB" id="9767863at2"/>
<dbReference type="InterPro" id="IPR050879">
    <property type="entry name" value="Acyltransferase_3"/>
</dbReference>
<feature type="transmembrane region" description="Helical" evidence="1">
    <location>
        <begin position="272"/>
        <end position="291"/>
    </location>
</feature>
<dbReference type="EMBL" id="CP008884">
    <property type="protein sequence ID" value="AIF49289.1"/>
    <property type="molecule type" value="Genomic_DNA"/>
</dbReference>
<keyword evidence="1" id="KW-0472">Membrane</keyword>
<dbReference type="STRING" id="1217721.HY57_19555"/>
<dbReference type="Pfam" id="PF01757">
    <property type="entry name" value="Acyl_transf_3"/>
    <property type="match status" value="1"/>
</dbReference>
<dbReference type="Proteomes" id="UP000027987">
    <property type="component" value="Chromosome"/>
</dbReference>
<feature type="transmembrane region" description="Helical" evidence="1">
    <location>
        <begin position="336"/>
        <end position="354"/>
    </location>
</feature>
<dbReference type="HOGENOM" id="CLU_005679_1_0_6"/>
<feature type="transmembrane region" description="Helical" evidence="1">
    <location>
        <begin position="240"/>
        <end position="260"/>
    </location>
</feature>
<feature type="transmembrane region" description="Helical" evidence="1">
    <location>
        <begin position="215"/>
        <end position="233"/>
    </location>
</feature>
<dbReference type="GO" id="GO:0016020">
    <property type="term" value="C:membrane"/>
    <property type="evidence" value="ECO:0007669"/>
    <property type="project" value="TreeGrafter"/>
</dbReference>
<gene>
    <name evidence="3" type="ORF">HY57_19555</name>
</gene>
<keyword evidence="1" id="KW-0812">Transmembrane</keyword>
<feature type="transmembrane region" description="Helical" evidence="1">
    <location>
        <begin position="58"/>
        <end position="79"/>
    </location>
</feature>
<keyword evidence="3" id="KW-0012">Acyltransferase</keyword>
<dbReference type="InterPro" id="IPR002656">
    <property type="entry name" value="Acyl_transf_3_dom"/>
</dbReference>
<evidence type="ECO:0000259" key="2">
    <source>
        <dbReference type="Pfam" id="PF01757"/>
    </source>
</evidence>
<dbReference type="RefSeq" id="WP_019464032.1">
    <property type="nucleotide sequence ID" value="NZ_ALOY01000102.1"/>
</dbReference>
<feature type="transmembrane region" description="Helical" evidence="1">
    <location>
        <begin position="100"/>
        <end position="118"/>
    </location>
</feature>
<feature type="domain" description="Acyltransferase 3" evidence="2">
    <location>
        <begin position="13"/>
        <end position="353"/>
    </location>
</feature>
<organism evidence="3 4">
    <name type="scientific">Dyella japonica A8</name>
    <dbReference type="NCBI Taxonomy" id="1217721"/>
    <lineage>
        <taxon>Bacteria</taxon>
        <taxon>Pseudomonadati</taxon>
        <taxon>Pseudomonadota</taxon>
        <taxon>Gammaproteobacteria</taxon>
        <taxon>Lysobacterales</taxon>
        <taxon>Rhodanobacteraceae</taxon>
        <taxon>Dyella</taxon>
    </lineage>
</organism>
<sequence length="384" mass="42810">MGAMPNDVGLRRNAGIDLLRGLSILLVVLHHIGLRIKLRKTELVSLFPEKLLNALNFNGYEAVFIFFVISGFLITSNALRRSGSLANIDLRTFYARRFSRIAPCLVLLVLVLSVLHLLGVQDYVVQREGQSLPRAIVAALGFHLNWYEGMTGYLPGGWDVLWSLSIEEVFYLGFPIVCLLTRRTWVLAPMLLVLAVSLPWTRAALADNEIWQEKAYLPGMAAIATGVLGALLAQRWRTVLPHVASALGVAGAVGLYLVMFEGKLLWQMMHNGYMLLLTGSALCLVLASAWAPVGRTPWRGLDWLRSWGRLSYEIYLTHMFVVFGIVRVYRAMGSDIAHGYLWYLPALPLCWMLGRAVERCISLPAEQRLRARMLPVPAVSAVPA</sequence>
<evidence type="ECO:0000313" key="4">
    <source>
        <dbReference type="Proteomes" id="UP000027987"/>
    </source>
</evidence>
<keyword evidence="1" id="KW-1133">Transmembrane helix</keyword>
<name>A0A075K552_9GAMM</name>
<keyword evidence="4" id="KW-1185">Reference proteome</keyword>
<dbReference type="KEGG" id="dja:HY57_19555"/>
<protein>
    <submittedName>
        <fullName evidence="3">Acyltransferase</fullName>
    </submittedName>
</protein>
<evidence type="ECO:0000313" key="3">
    <source>
        <dbReference type="EMBL" id="AIF49289.1"/>
    </source>
</evidence>
<keyword evidence="3" id="KW-0808">Transferase</keyword>
<feature type="transmembrane region" description="Helical" evidence="1">
    <location>
        <begin position="185"/>
        <end position="203"/>
    </location>
</feature>
<accession>A0A075K552</accession>
<dbReference type="AlphaFoldDB" id="A0A075K552"/>
<dbReference type="PATRIC" id="fig|1217721.7.peg.4007"/>
<reference evidence="3 4" key="1">
    <citation type="submission" date="2014-07" db="EMBL/GenBank/DDBJ databases">
        <title>Complete Genome Sequence of Dyella japonica Strain A8 Isolated from Malaysian Tropical Soil.</title>
        <authorList>
            <person name="Hui R.K.H."/>
            <person name="Chen J.-W."/>
            <person name="Chan K.-G."/>
            <person name="Leung F.C.C."/>
        </authorList>
    </citation>
    <scope>NUCLEOTIDE SEQUENCE [LARGE SCALE GENOMIC DNA]</scope>
    <source>
        <strain evidence="3 4">A8</strain>
    </source>
</reference>
<dbReference type="PANTHER" id="PTHR23028:SF53">
    <property type="entry name" value="ACYL_TRANSF_3 DOMAIN-CONTAINING PROTEIN"/>
    <property type="match status" value="1"/>
</dbReference>
<dbReference type="PANTHER" id="PTHR23028">
    <property type="entry name" value="ACETYLTRANSFERASE"/>
    <property type="match status" value="1"/>
</dbReference>
<feature type="transmembrane region" description="Helical" evidence="1">
    <location>
        <begin position="312"/>
        <end position="330"/>
    </location>
</feature>